<proteinExistence type="predicted"/>
<dbReference type="RefSeq" id="WP_005427124.1">
    <property type="nucleotide sequence ID" value="NZ_CP117989.1"/>
</dbReference>
<keyword evidence="1" id="KW-0812">Transmembrane</keyword>
<feature type="signal peptide" evidence="2">
    <location>
        <begin position="1"/>
        <end position="36"/>
    </location>
</feature>
<evidence type="ECO:0000256" key="2">
    <source>
        <dbReference type="SAM" id="SignalP"/>
    </source>
</evidence>
<accession>A0AAQ3B1M7</accession>
<protein>
    <recommendedName>
        <fullName evidence="5">Phage coat protein</fullName>
    </recommendedName>
</protein>
<dbReference type="Proteomes" id="UP001219537">
    <property type="component" value="Chromosome 2"/>
</dbReference>
<dbReference type="AlphaFoldDB" id="A0AAQ3B1M7"/>
<keyword evidence="1" id="KW-0472">Membrane</keyword>
<name>A0AAQ3B1M7_9VIBR</name>
<feature type="transmembrane region" description="Helical" evidence="1">
    <location>
        <begin position="60"/>
        <end position="80"/>
    </location>
</feature>
<evidence type="ECO:0008006" key="5">
    <source>
        <dbReference type="Google" id="ProtNLM"/>
    </source>
</evidence>
<reference evidence="3" key="1">
    <citation type="submission" date="2023-02" db="EMBL/GenBank/DDBJ databases">
        <title>Isolation, identification, and genome analysis of Vibrio campbellii in the Penaeus vannamei larvae stage.</title>
        <authorList>
            <person name="Huang T."/>
            <person name="Zhang B."/>
        </authorList>
    </citation>
    <scope>NUCLEOTIDE SEQUENCE</scope>
    <source>
        <strain evidence="3">20220413_1</strain>
    </source>
</reference>
<dbReference type="EMBL" id="CP117989">
    <property type="protein sequence ID" value="WDG10216.1"/>
    <property type="molecule type" value="Genomic_DNA"/>
</dbReference>
<keyword evidence="1" id="KW-1133">Transmembrane helix</keyword>
<organism evidence="3 4">
    <name type="scientific">Vibrio campbellii</name>
    <dbReference type="NCBI Taxonomy" id="680"/>
    <lineage>
        <taxon>Bacteria</taxon>
        <taxon>Pseudomonadati</taxon>
        <taxon>Pseudomonadota</taxon>
        <taxon>Gammaproteobacteria</taxon>
        <taxon>Vibrionales</taxon>
        <taxon>Vibrionaceae</taxon>
        <taxon>Vibrio</taxon>
    </lineage>
</organism>
<keyword evidence="2" id="KW-0732">Signal</keyword>
<evidence type="ECO:0000313" key="3">
    <source>
        <dbReference type="EMBL" id="WDG10216.1"/>
    </source>
</evidence>
<feature type="chain" id="PRO_5042965836" description="Phage coat protein" evidence="2">
    <location>
        <begin position="37"/>
        <end position="82"/>
    </location>
</feature>
<gene>
    <name evidence="3" type="ORF">PUN50_22845</name>
</gene>
<sequence>MKKLELVVNNVKHAVVNKKTAVGSALMLASVSPAFAETPDITGAINAAVSGGQSNVSLVVAGLIGMAALGFGVTMVVGFLRR</sequence>
<evidence type="ECO:0000313" key="4">
    <source>
        <dbReference type="Proteomes" id="UP001219537"/>
    </source>
</evidence>
<evidence type="ECO:0000256" key="1">
    <source>
        <dbReference type="SAM" id="Phobius"/>
    </source>
</evidence>